<gene>
    <name evidence="1" type="ORF">K466DRAFT_488609</name>
</gene>
<dbReference type="AlphaFoldDB" id="A0A5C3PR29"/>
<dbReference type="Proteomes" id="UP000308197">
    <property type="component" value="Unassembled WGS sequence"/>
</dbReference>
<reference evidence="1 2" key="1">
    <citation type="journal article" date="2019" name="Nat. Ecol. Evol.">
        <title>Megaphylogeny resolves global patterns of mushroom evolution.</title>
        <authorList>
            <person name="Varga T."/>
            <person name="Krizsan K."/>
            <person name="Foldi C."/>
            <person name="Dima B."/>
            <person name="Sanchez-Garcia M."/>
            <person name="Sanchez-Ramirez S."/>
            <person name="Szollosi G.J."/>
            <person name="Szarkandi J.G."/>
            <person name="Papp V."/>
            <person name="Albert L."/>
            <person name="Andreopoulos W."/>
            <person name="Angelini C."/>
            <person name="Antonin V."/>
            <person name="Barry K.W."/>
            <person name="Bougher N.L."/>
            <person name="Buchanan P."/>
            <person name="Buyck B."/>
            <person name="Bense V."/>
            <person name="Catcheside P."/>
            <person name="Chovatia M."/>
            <person name="Cooper J."/>
            <person name="Damon W."/>
            <person name="Desjardin D."/>
            <person name="Finy P."/>
            <person name="Geml J."/>
            <person name="Haridas S."/>
            <person name="Hughes K."/>
            <person name="Justo A."/>
            <person name="Karasinski D."/>
            <person name="Kautmanova I."/>
            <person name="Kiss B."/>
            <person name="Kocsube S."/>
            <person name="Kotiranta H."/>
            <person name="LaButti K.M."/>
            <person name="Lechner B.E."/>
            <person name="Liimatainen K."/>
            <person name="Lipzen A."/>
            <person name="Lukacs Z."/>
            <person name="Mihaltcheva S."/>
            <person name="Morgado L.N."/>
            <person name="Niskanen T."/>
            <person name="Noordeloos M.E."/>
            <person name="Ohm R.A."/>
            <person name="Ortiz-Santana B."/>
            <person name="Ovrebo C."/>
            <person name="Racz N."/>
            <person name="Riley R."/>
            <person name="Savchenko A."/>
            <person name="Shiryaev A."/>
            <person name="Soop K."/>
            <person name="Spirin V."/>
            <person name="Szebenyi C."/>
            <person name="Tomsovsky M."/>
            <person name="Tulloss R.E."/>
            <person name="Uehling J."/>
            <person name="Grigoriev I.V."/>
            <person name="Vagvolgyi C."/>
            <person name="Papp T."/>
            <person name="Martin F.M."/>
            <person name="Miettinen O."/>
            <person name="Hibbett D.S."/>
            <person name="Nagy L.G."/>
        </authorList>
    </citation>
    <scope>NUCLEOTIDE SEQUENCE [LARGE SCALE GENOMIC DNA]</scope>
    <source>
        <strain evidence="1 2">HHB13444</strain>
    </source>
</reference>
<dbReference type="SUPFAM" id="SSF52540">
    <property type="entry name" value="P-loop containing nucleoside triphosphate hydrolases"/>
    <property type="match status" value="1"/>
</dbReference>
<name>A0A5C3PR29_9APHY</name>
<dbReference type="InterPro" id="IPR027417">
    <property type="entry name" value="P-loop_NTPase"/>
</dbReference>
<keyword evidence="2" id="KW-1185">Reference proteome</keyword>
<evidence type="ECO:0000313" key="1">
    <source>
        <dbReference type="EMBL" id="TFK88573.1"/>
    </source>
</evidence>
<proteinExistence type="predicted"/>
<organism evidence="1 2">
    <name type="scientific">Polyporus arcularius HHB13444</name>
    <dbReference type="NCBI Taxonomy" id="1314778"/>
    <lineage>
        <taxon>Eukaryota</taxon>
        <taxon>Fungi</taxon>
        <taxon>Dikarya</taxon>
        <taxon>Basidiomycota</taxon>
        <taxon>Agaricomycotina</taxon>
        <taxon>Agaricomycetes</taxon>
        <taxon>Polyporales</taxon>
        <taxon>Polyporaceae</taxon>
        <taxon>Polyporus</taxon>
    </lineage>
</organism>
<accession>A0A5C3PR29</accession>
<protein>
    <submittedName>
        <fullName evidence="1">Uncharacterized protein</fullName>
    </submittedName>
</protein>
<dbReference type="EMBL" id="ML211107">
    <property type="protein sequence ID" value="TFK88573.1"/>
    <property type="molecule type" value="Genomic_DNA"/>
</dbReference>
<sequence>MRIELTFPGKLPLKRSVVRRQFPITAAYAFTDYRSQGQTIPAVIVDIMSPPGPQKLSLFNLYVALSRSNLLDEDDRLDELDRRTKGWWEQMRLAASNSALQNARYV</sequence>
<evidence type="ECO:0000313" key="2">
    <source>
        <dbReference type="Proteomes" id="UP000308197"/>
    </source>
</evidence>
<dbReference type="InParanoid" id="A0A5C3PR29"/>
<dbReference type="STRING" id="1314778.A0A5C3PR29"/>